<sequence length="69" mass="7456">MNRCRVCDSVFTCGINEVNQPCWCSAVPVIAPEFLPEGNAACLSPACLHDCARTMATVQQQKAAADNRQ</sequence>
<evidence type="ECO:0000313" key="2">
    <source>
        <dbReference type="Proteomes" id="UP000680067"/>
    </source>
</evidence>
<dbReference type="EMBL" id="JAGSPN010000005">
    <property type="protein sequence ID" value="MBR7782241.1"/>
    <property type="molecule type" value="Genomic_DNA"/>
</dbReference>
<gene>
    <name evidence="1" type="ORF">KDM89_08815</name>
</gene>
<evidence type="ECO:0000313" key="1">
    <source>
        <dbReference type="EMBL" id="MBR7782241.1"/>
    </source>
</evidence>
<comment type="caution">
    <text evidence="1">The sequence shown here is derived from an EMBL/GenBank/DDBJ whole genome shotgun (WGS) entry which is preliminary data.</text>
</comment>
<dbReference type="Pfam" id="PF14375">
    <property type="entry name" value="Cys_rich_CWC"/>
    <property type="match status" value="1"/>
</dbReference>
<dbReference type="RefSeq" id="WP_212687577.1">
    <property type="nucleotide sequence ID" value="NZ_JAGSPN010000005.1"/>
</dbReference>
<proteinExistence type="predicted"/>
<keyword evidence="2" id="KW-1185">Reference proteome</keyword>
<dbReference type="Proteomes" id="UP000680067">
    <property type="component" value="Unassembled WGS sequence"/>
</dbReference>
<accession>A0A941DNY4</accession>
<protein>
    <submittedName>
        <fullName evidence="1">Cysteine-rich CWC family protein</fullName>
    </submittedName>
</protein>
<dbReference type="InterPro" id="IPR032720">
    <property type="entry name" value="Cys_rich_CWC"/>
</dbReference>
<dbReference type="AlphaFoldDB" id="A0A941DNY4"/>
<organism evidence="1 2">
    <name type="scientific">Undibacterium luofuense</name>
    <dbReference type="NCBI Taxonomy" id="2828733"/>
    <lineage>
        <taxon>Bacteria</taxon>
        <taxon>Pseudomonadati</taxon>
        <taxon>Pseudomonadota</taxon>
        <taxon>Betaproteobacteria</taxon>
        <taxon>Burkholderiales</taxon>
        <taxon>Oxalobacteraceae</taxon>
        <taxon>Undibacterium</taxon>
    </lineage>
</organism>
<name>A0A941DNY4_9BURK</name>
<reference evidence="1" key="1">
    <citation type="submission" date="2021-04" db="EMBL/GenBank/DDBJ databases">
        <title>novel species isolated from subtropical streams in China.</title>
        <authorList>
            <person name="Lu H."/>
        </authorList>
    </citation>
    <scope>NUCLEOTIDE SEQUENCE</scope>
    <source>
        <strain evidence="1">LFS511W</strain>
    </source>
</reference>